<keyword evidence="3" id="KW-1185">Reference proteome</keyword>
<organism evidence="2 3">
    <name type="scientific">Cirrhinus molitorella</name>
    <name type="common">mud carp</name>
    <dbReference type="NCBI Taxonomy" id="172907"/>
    <lineage>
        <taxon>Eukaryota</taxon>
        <taxon>Metazoa</taxon>
        <taxon>Chordata</taxon>
        <taxon>Craniata</taxon>
        <taxon>Vertebrata</taxon>
        <taxon>Euteleostomi</taxon>
        <taxon>Actinopterygii</taxon>
        <taxon>Neopterygii</taxon>
        <taxon>Teleostei</taxon>
        <taxon>Ostariophysi</taxon>
        <taxon>Cypriniformes</taxon>
        <taxon>Cyprinidae</taxon>
        <taxon>Labeoninae</taxon>
        <taxon>Labeonini</taxon>
        <taxon>Cirrhinus</taxon>
    </lineage>
</organism>
<dbReference type="EMBL" id="JAYMGO010000005">
    <property type="protein sequence ID" value="KAL1274350.1"/>
    <property type="molecule type" value="Genomic_DNA"/>
</dbReference>
<accession>A0ABR3NBL2</accession>
<evidence type="ECO:0000313" key="2">
    <source>
        <dbReference type="EMBL" id="KAL1274350.1"/>
    </source>
</evidence>
<protein>
    <recommendedName>
        <fullName evidence="4">Retrotransposon gag domain-containing protein</fullName>
    </recommendedName>
</protein>
<sequence>MEDAIAALKAHFAPRRNIVAECHAFRKRVQAPGETIIQYVAALRDLATTCDFSAILDEMLRDQLVENVSSHRIRERLLLESELTLEKAITIATQIEAAGEQAKLLSGTRSVPVQAIHAKSAPPPASSRRRRRPPLKPAPALISCTCLVVPRMLSLWI</sequence>
<dbReference type="PANTHER" id="PTHR33198:SF20">
    <property type="entry name" value="RETROTRANSPOSON GAG DOMAIN-CONTAINING PROTEIN"/>
    <property type="match status" value="1"/>
</dbReference>
<reference evidence="2 3" key="1">
    <citation type="submission" date="2023-09" db="EMBL/GenBank/DDBJ databases">
        <authorList>
            <person name="Wang M."/>
        </authorList>
    </citation>
    <scope>NUCLEOTIDE SEQUENCE [LARGE SCALE GENOMIC DNA]</scope>
    <source>
        <strain evidence="2">GT-2023</strain>
        <tissue evidence="2">Liver</tissue>
    </source>
</reference>
<comment type="caution">
    <text evidence="2">The sequence shown here is derived from an EMBL/GenBank/DDBJ whole genome shotgun (WGS) entry which is preliminary data.</text>
</comment>
<evidence type="ECO:0000313" key="3">
    <source>
        <dbReference type="Proteomes" id="UP001558613"/>
    </source>
</evidence>
<dbReference type="Proteomes" id="UP001558613">
    <property type="component" value="Unassembled WGS sequence"/>
</dbReference>
<proteinExistence type="predicted"/>
<name>A0ABR3NBL2_9TELE</name>
<gene>
    <name evidence="2" type="ORF">QQF64_027164</name>
</gene>
<evidence type="ECO:0000256" key="1">
    <source>
        <dbReference type="SAM" id="MobiDB-lite"/>
    </source>
</evidence>
<evidence type="ECO:0008006" key="4">
    <source>
        <dbReference type="Google" id="ProtNLM"/>
    </source>
</evidence>
<feature type="region of interest" description="Disordered" evidence="1">
    <location>
        <begin position="116"/>
        <end position="136"/>
    </location>
</feature>
<dbReference type="PANTHER" id="PTHR33198">
    <property type="entry name" value="ANK_REP_REGION DOMAIN-CONTAINING PROTEIN-RELATED"/>
    <property type="match status" value="1"/>
</dbReference>